<sequence length="51" mass="5466">MVCEFSLLLLIMQFFGQTGPKVGRFDAGYGSSIMSRFEICICGSPASGTLV</sequence>
<keyword evidence="3" id="KW-1185">Reference proteome</keyword>
<proteinExistence type="predicted"/>
<gene>
    <name evidence="2" type="ORF">MUK42_31923</name>
</gene>
<protein>
    <submittedName>
        <fullName evidence="2">Uncharacterized protein</fullName>
    </submittedName>
</protein>
<reference evidence="2" key="1">
    <citation type="submission" date="2022-05" db="EMBL/GenBank/DDBJ databases">
        <title>The Musa troglodytarum L. genome provides insights into the mechanism of non-climacteric behaviour and enrichment of carotenoids.</title>
        <authorList>
            <person name="Wang J."/>
        </authorList>
    </citation>
    <scope>NUCLEOTIDE SEQUENCE</scope>
    <source>
        <tissue evidence="2">Leaf</tissue>
    </source>
</reference>
<dbReference type="Proteomes" id="UP001055439">
    <property type="component" value="Chromosome 4"/>
</dbReference>
<dbReference type="AlphaFoldDB" id="A0A9E7FH03"/>
<dbReference type="OrthoDB" id="1710151at2759"/>
<evidence type="ECO:0000313" key="3">
    <source>
        <dbReference type="Proteomes" id="UP001055439"/>
    </source>
</evidence>
<organism evidence="2 3">
    <name type="scientific">Musa troglodytarum</name>
    <name type="common">fe'i banana</name>
    <dbReference type="NCBI Taxonomy" id="320322"/>
    <lineage>
        <taxon>Eukaryota</taxon>
        <taxon>Viridiplantae</taxon>
        <taxon>Streptophyta</taxon>
        <taxon>Embryophyta</taxon>
        <taxon>Tracheophyta</taxon>
        <taxon>Spermatophyta</taxon>
        <taxon>Magnoliopsida</taxon>
        <taxon>Liliopsida</taxon>
        <taxon>Zingiberales</taxon>
        <taxon>Musaceae</taxon>
        <taxon>Musa</taxon>
    </lineage>
</organism>
<feature type="signal peptide" evidence="1">
    <location>
        <begin position="1"/>
        <end position="20"/>
    </location>
</feature>
<name>A0A9E7FH03_9LILI</name>
<evidence type="ECO:0000313" key="2">
    <source>
        <dbReference type="EMBL" id="URD94957.1"/>
    </source>
</evidence>
<dbReference type="EMBL" id="CP097506">
    <property type="protein sequence ID" value="URD94957.1"/>
    <property type="molecule type" value="Genomic_DNA"/>
</dbReference>
<feature type="chain" id="PRO_5038475753" evidence="1">
    <location>
        <begin position="21"/>
        <end position="51"/>
    </location>
</feature>
<keyword evidence="1" id="KW-0732">Signal</keyword>
<evidence type="ECO:0000256" key="1">
    <source>
        <dbReference type="SAM" id="SignalP"/>
    </source>
</evidence>
<accession>A0A9E7FH03</accession>